<accession>A0A3D9SX76</accession>
<dbReference type="EMBL" id="QTTT01000001">
    <property type="protein sequence ID" value="REF00563.1"/>
    <property type="molecule type" value="Genomic_DNA"/>
</dbReference>
<proteinExistence type="predicted"/>
<comment type="caution">
    <text evidence="1">The sequence shown here is derived from an EMBL/GenBank/DDBJ whole genome shotgun (WGS) entry which is preliminary data.</text>
</comment>
<name>A0A3D9SX76_9ACTN</name>
<dbReference type="AlphaFoldDB" id="A0A3D9SX76"/>
<protein>
    <submittedName>
        <fullName evidence="1">Uncharacterized protein</fullName>
    </submittedName>
</protein>
<keyword evidence="2" id="KW-1185">Reference proteome</keyword>
<evidence type="ECO:0000313" key="2">
    <source>
        <dbReference type="Proteomes" id="UP000256661"/>
    </source>
</evidence>
<dbReference type="Proteomes" id="UP000256661">
    <property type="component" value="Unassembled WGS sequence"/>
</dbReference>
<evidence type="ECO:0000313" key="1">
    <source>
        <dbReference type="EMBL" id="REF00563.1"/>
    </source>
</evidence>
<reference evidence="1 2" key="1">
    <citation type="submission" date="2018-08" db="EMBL/GenBank/DDBJ databases">
        <title>Sequencing the genomes of 1000 actinobacteria strains.</title>
        <authorList>
            <person name="Klenk H.-P."/>
        </authorList>
    </citation>
    <scope>NUCLEOTIDE SEQUENCE [LARGE SCALE GENOMIC DNA]</scope>
    <source>
        <strain evidence="1 2">DSM 43927</strain>
    </source>
</reference>
<sequence length="208" mass="23065">MHMKVEIFHNITQDEQGRRAGLLGYRPGHELVKVYEYDAVRMECLKAAEDAFLLANGQFADSEKYYDRRLRSLQVGDAVRIEGVWLARASVGFDVLEDEPNDITDGFEGRFGTHPWSTEAAPLLRVDLTPASHELFMALAEDAGNWSGTPPTDGNVQIGKEGRGNLTQLKRAGLLTTFQHDGTAWVRFTALGVQYAKAHGVDDLEAMA</sequence>
<gene>
    <name evidence="1" type="ORF">DFJ69_6113</name>
</gene>
<organism evidence="1 2">
    <name type="scientific">Thermomonospora umbrina</name>
    <dbReference type="NCBI Taxonomy" id="111806"/>
    <lineage>
        <taxon>Bacteria</taxon>
        <taxon>Bacillati</taxon>
        <taxon>Actinomycetota</taxon>
        <taxon>Actinomycetes</taxon>
        <taxon>Streptosporangiales</taxon>
        <taxon>Thermomonosporaceae</taxon>
        <taxon>Thermomonospora</taxon>
    </lineage>
</organism>